<comment type="caution">
    <text evidence="3">The sequence shown here is derived from an EMBL/GenBank/DDBJ whole genome shotgun (WGS) entry which is preliminary data.</text>
</comment>
<dbReference type="PANTHER" id="PTHR34136:SF1">
    <property type="entry name" value="UDP-N-ACETYL-D-MANNOSAMINURONIC ACID TRANSFERASE"/>
    <property type="match status" value="1"/>
</dbReference>
<dbReference type="RefSeq" id="WP_151681621.1">
    <property type="nucleotide sequence ID" value="NZ_BKZP01000014.1"/>
</dbReference>
<dbReference type="CDD" id="cd06533">
    <property type="entry name" value="Glyco_transf_WecG_TagA"/>
    <property type="match status" value="1"/>
</dbReference>
<keyword evidence="4" id="KW-1185">Reference proteome</keyword>
<protein>
    <submittedName>
        <fullName evidence="3">UDP-N-acetyl-D-mannosaminuronic acid transferase</fullName>
    </submittedName>
</protein>
<dbReference type="Pfam" id="PF03808">
    <property type="entry name" value="Glyco_tran_WecG"/>
    <property type="match status" value="1"/>
</dbReference>
<dbReference type="Proteomes" id="UP000391919">
    <property type="component" value="Unassembled WGS sequence"/>
</dbReference>
<dbReference type="EMBL" id="BKZQ01000047">
    <property type="protein sequence ID" value="GER71414.1"/>
    <property type="molecule type" value="Genomic_DNA"/>
</dbReference>
<proteinExistence type="predicted"/>
<reference evidence="3 4" key="1">
    <citation type="submission" date="2019-09" db="EMBL/GenBank/DDBJ databases">
        <title>Draft genome sequence of Bacillus sp. JC-7.</title>
        <authorList>
            <person name="Tanaka N."/>
            <person name="Shiwa Y."/>
            <person name="Fujita N."/>
            <person name="Tanasupawat S."/>
        </authorList>
    </citation>
    <scope>NUCLEOTIDE SEQUENCE [LARGE SCALE GENOMIC DNA]</scope>
    <source>
        <strain evidence="3 4">JC-7</strain>
    </source>
</reference>
<organism evidence="3 4">
    <name type="scientific">Weizmannia acidilactici</name>
    <dbReference type="NCBI Taxonomy" id="2607726"/>
    <lineage>
        <taxon>Bacteria</taxon>
        <taxon>Bacillati</taxon>
        <taxon>Bacillota</taxon>
        <taxon>Bacilli</taxon>
        <taxon>Bacillales</taxon>
        <taxon>Bacillaceae</taxon>
        <taxon>Heyndrickxia</taxon>
    </lineage>
</organism>
<name>A0A5J4JQP5_9BACI</name>
<keyword evidence="2 3" id="KW-0808">Transferase</keyword>
<dbReference type="GO" id="GO:0016758">
    <property type="term" value="F:hexosyltransferase activity"/>
    <property type="evidence" value="ECO:0007669"/>
    <property type="project" value="TreeGrafter"/>
</dbReference>
<dbReference type="InterPro" id="IPR004629">
    <property type="entry name" value="WecG_TagA_CpsF"/>
</dbReference>
<gene>
    <name evidence="3" type="ORF">BpJC7_27170</name>
</gene>
<dbReference type="AlphaFoldDB" id="A0A5J4JQP5"/>
<evidence type="ECO:0000313" key="3">
    <source>
        <dbReference type="EMBL" id="GER71414.1"/>
    </source>
</evidence>
<evidence type="ECO:0000313" key="4">
    <source>
        <dbReference type="Proteomes" id="UP000391919"/>
    </source>
</evidence>
<evidence type="ECO:0000256" key="2">
    <source>
        <dbReference type="ARBA" id="ARBA00022679"/>
    </source>
</evidence>
<dbReference type="PANTHER" id="PTHR34136">
    <property type="match status" value="1"/>
</dbReference>
<accession>A0A5J4JQP5</accession>
<evidence type="ECO:0000256" key="1">
    <source>
        <dbReference type="ARBA" id="ARBA00022676"/>
    </source>
</evidence>
<sequence>MKKAFGNIDLTVITEEQFLDEFVSRIRNGKKTNIYFLNAHCYNVAQTDAYYHRILNEADYLLNDGVGVEIGAKLFDIPLSGNLNGTDLTPKILKRCEENGFSVFVLGSNETNLQSAIRNFRRDYPGLKIAGAHHGYFQSKKEMAARINNSGADVLIVGMGVPLQEKFIADFDKELACLARIGVGAFIDFASENVPRAPYLFRKLRIEWLFRLMREPKRLWKRNVGSLVFLYRIFMYKWMH</sequence>
<keyword evidence="1" id="KW-0328">Glycosyltransferase</keyword>
<dbReference type="NCBIfam" id="TIGR00696">
    <property type="entry name" value="wecG_tagA_cpsF"/>
    <property type="match status" value="1"/>
</dbReference>